<dbReference type="SUPFAM" id="SSF46626">
    <property type="entry name" value="Cytochrome c"/>
    <property type="match status" value="1"/>
</dbReference>
<evidence type="ECO:0000313" key="9">
    <source>
        <dbReference type="EMBL" id="SVB92071.1"/>
    </source>
</evidence>
<dbReference type="AlphaFoldDB" id="A0A382I039"/>
<evidence type="ECO:0000256" key="7">
    <source>
        <dbReference type="ARBA" id="ARBA00023004"/>
    </source>
</evidence>
<evidence type="ECO:0000259" key="8">
    <source>
        <dbReference type="PROSITE" id="PS51007"/>
    </source>
</evidence>
<dbReference type="InterPro" id="IPR009056">
    <property type="entry name" value="Cyt_c-like_dom"/>
</dbReference>
<dbReference type="Pfam" id="PF13442">
    <property type="entry name" value="Cytochrome_CBB3"/>
    <property type="match status" value="1"/>
</dbReference>
<protein>
    <recommendedName>
        <fullName evidence="8">Cytochrome c domain-containing protein</fullName>
    </recommendedName>
</protein>
<evidence type="ECO:0000256" key="2">
    <source>
        <dbReference type="ARBA" id="ARBA00008156"/>
    </source>
</evidence>
<organism evidence="9">
    <name type="scientific">marine metagenome</name>
    <dbReference type="NCBI Taxonomy" id="408172"/>
    <lineage>
        <taxon>unclassified sequences</taxon>
        <taxon>metagenomes</taxon>
        <taxon>ecological metagenomes</taxon>
    </lineage>
</organism>
<keyword evidence="6" id="KW-0560">Oxidoreductase</keyword>
<feature type="domain" description="Cytochrome c" evidence="8">
    <location>
        <begin position="31"/>
        <end position="110"/>
    </location>
</feature>
<evidence type="ECO:0000256" key="4">
    <source>
        <dbReference type="ARBA" id="ARBA00022723"/>
    </source>
</evidence>
<dbReference type="InterPro" id="IPR002372">
    <property type="entry name" value="PQQ_rpt_dom"/>
</dbReference>
<dbReference type="InterPro" id="IPR036909">
    <property type="entry name" value="Cyt_c-like_dom_sf"/>
</dbReference>
<dbReference type="Gene3D" id="1.10.760.10">
    <property type="entry name" value="Cytochrome c-like domain"/>
    <property type="match status" value="1"/>
</dbReference>
<feature type="non-terminal residue" evidence="9">
    <location>
        <position position="399"/>
    </location>
</feature>
<dbReference type="GO" id="GO:0009055">
    <property type="term" value="F:electron transfer activity"/>
    <property type="evidence" value="ECO:0007669"/>
    <property type="project" value="InterPro"/>
</dbReference>
<dbReference type="PROSITE" id="PS51007">
    <property type="entry name" value="CYTC"/>
    <property type="match status" value="1"/>
</dbReference>
<evidence type="ECO:0000256" key="6">
    <source>
        <dbReference type="ARBA" id="ARBA00023002"/>
    </source>
</evidence>
<sequence>MRKILAAILFGFSTPVTLASSDIDSGIYSTEQAVDGRSVYNAVCAICHGKELEGGEAGPDLAGIAFRDRWRNLSLSEFFDLTKKTMPVTRPAGLTNKEYTDVVAFILNRNAYATGQKVLDADKATMGQIRFADPTERMPASLESVDAGDGLMVEWLHHRGNPGSMNYSELDLINRNNAGTLKIAWQWKSDNFGPAPWPNLQTTPIMANGILFATAGIRRTVVAIDATTGETLWMYRIDEGERGENAPRKGPGRGVAYQRTDGRETVYVISPGYRLIALNAKNGQPLASFGENGIVDLKSNMEQDLDPVQARIGSSSPPIIVNGVIIVGSAFPAGGAPPKKEMPAGNVTGYDAVTGERLWIFNTVPQPGEYGNETWGETSWKYTGNTGVWAPMSADPELG</sequence>
<dbReference type="SMART" id="SM00564">
    <property type="entry name" value="PQQ"/>
    <property type="match status" value="2"/>
</dbReference>
<evidence type="ECO:0000256" key="1">
    <source>
        <dbReference type="ARBA" id="ARBA00001931"/>
    </source>
</evidence>
<comment type="similarity">
    <text evidence="2">Belongs to the bacterial PQQ dehydrogenase family.</text>
</comment>
<dbReference type="Gene3D" id="2.140.10.10">
    <property type="entry name" value="Quinoprotein alcohol dehydrogenase-like superfamily"/>
    <property type="match status" value="1"/>
</dbReference>
<dbReference type="GO" id="GO:0046872">
    <property type="term" value="F:metal ion binding"/>
    <property type="evidence" value="ECO:0007669"/>
    <property type="project" value="UniProtKB-KW"/>
</dbReference>
<reference evidence="9" key="1">
    <citation type="submission" date="2018-05" db="EMBL/GenBank/DDBJ databases">
        <authorList>
            <person name="Lanie J.A."/>
            <person name="Ng W.-L."/>
            <person name="Kazmierczak K.M."/>
            <person name="Andrzejewski T.M."/>
            <person name="Davidsen T.M."/>
            <person name="Wayne K.J."/>
            <person name="Tettelin H."/>
            <person name="Glass J.I."/>
            <person name="Rusch D."/>
            <person name="Podicherti R."/>
            <person name="Tsui H.-C.T."/>
            <person name="Winkler M.E."/>
        </authorList>
    </citation>
    <scope>NUCLEOTIDE SEQUENCE</scope>
</reference>
<gene>
    <name evidence="9" type="ORF">METZ01_LOCUS244925</name>
</gene>
<accession>A0A382I039</accession>
<dbReference type="InterPro" id="IPR011047">
    <property type="entry name" value="Quinoprotein_ADH-like_sf"/>
</dbReference>
<proteinExistence type="inferred from homology"/>
<name>A0A382I039_9ZZZZ</name>
<dbReference type="GO" id="GO:0020037">
    <property type="term" value="F:heme binding"/>
    <property type="evidence" value="ECO:0007669"/>
    <property type="project" value="InterPro"/>
</dbReference>
<dbReference type="GO" id="GO:0016491">
    <property type="term" value="F:oxidoreductase activity"/>
    <property type="evidence" value="ECO:0007669"/>
    <property type="project" value="UniProtKB-KW"/>
</dbReference>
<evidence type="ECO:0000256" key="5">
    <source>
        <dbReference type="ARBA" id="ARBA00022729"/>
    </source>
</evidence>
<keyword evidence="5" id="KW-0732">Signal</keyword>
<dbReference type="Pfam" id="PF01011">
    <property type="entry name" value="PQQ"/>
    <property type="match status" value="1"/>
</dbReference>
<keyword evidence="7" id="KW-0408">Iron</keyword>
<evidence type="ECO:0000256" key="3">
    <source>
        <dbReference type="ARBA" id="ARBA00022617"/>
    </source>
</evidence>
<dbReference type="PANTHER" id="PTHR32303">
    <property type="entry name" value="QUINOPROTEIN ALCOHOL DEHYDROGENASE (CYTOCHROME C)"/>
    <property type="match status" value="1"/>
</dbReference>
<keyword evidence="3" id="KW-0349">Heme</keyword>
<dbReference type="InterPro" id="IPR018391">
    <property type="entry name" value="PQQ_b-propeller_rpt"/>
</dbReference>
<dbReference type="SUPFAM" id="SSF50998">
    <property type="entry name" value="Quinoprotein alcohol dehydrogenase-like"/>
    <property type="match status" value="1"/>
</dbReference>
<keyword evidence="4" id="KW-0479">Metal-binding</keyword>
<dbReference type="EMBL" id="UINC01063928">
    <property type="protein sequence ID" value="SVB92071.1"/>
    <property type="molecule type" value="Genomic_DNA"/>
</dbReference>
<comment type="cofactor">
    <cofactor evidence="1">
        <name>pyrroloquinoline quinone</name>
        <dbReference type="ChEBI" id="CHEBI:58442"/>
    </cofactor>
</comment>